<dbReference type="EMBL" id="LT629765">
    <property type="protein sequence ID" value="SDS57117.1"/>
    <property type="molecule type" value="Genomic_DNA"/>
</dbReference>
<dbReference type="AlphaFoldDB" id="A0A1H1TA51"/>
<keyword evidence="1" id="KW-0812">Transmembrane</keyword>
<sequence length="105" mass="11286">MFGFGAFGPVEWLLQLPVIVRGILFLLVGIAGVVGAATAAATRDDAFDAADRKGKWVWVGILAASSLVCLLQAPFLAWFGAVAIGVYFFDVRPQLNNILRGNYGW</sequence>
<evidence type="ECO:0000313" key="3">
    <source>
        <dbReference type="Proteomes" id="UP000182237"/>
    </source>
</evidence>
<keyword evidence="1" id="KW-0472">Membrane</keyword>
<keyword evidence="3" id="KW-1185">Reference proteome</keyword>
<proteinExistence type="predicted"/>
<dbReference type="Proteomes" id="UP000182237">
    <property type="component" value="Chromosome I"/>
</dbReference>
<dbReference type="InterPro" id="IPR019662">
    <property type="entry name" value="DUF2516"/>
</dbReference>
<feature type="transmembrane region" description="Helical" evidence="1">
    <location>
        <begin position="12"/>
        <end position="35"/>
    </location>
</feature>
<evidence type="ECO:0000256" key="1">
    <source>
        <dbReference type="SAM" id="Phobius"/>
    </source>
</evidence>
<name>A0A1H1TA51_9CORY</name>
<organism evidence="2 3">
    <name type="scientific">Corynebacterium timonense</name>
    <dbReference type="NCBI Taxonomy" id="441500"/>
    <lineage>
        <taxon>Bacteria</taxon>
        <taxon>Bacillati</taxon>
        <taxon>Actinomycetota</taxon>
        <taxon>Actinomycetes</taxon>
        <taxon>Mycobacteriales</taxon>
        <taxon>Corynebacteriaceae</taxon>
        <taxon>Corynebacterium</taxon>
    </lineage>
</organism>
<dbReference type="RefSeq" id="WP_019193826.1">
    <property type="nucleotide sequence ID" value="NZ_LT629765.1"/>
</dbReference>
<reference evidence="2 3" key="1">
    <citation type="submission" date="2016-10" db="EMBL/GenBank/DDBJ databases">
        <authorList>
            <person name="de Groot N.N."/>
        </authorList>
    </citation>
    <scope>NUCLEOTIDE SEQUENCE [LARGE SCALE GENOMIC DNA]</scope>
    <source>
        <strain evidence="2 3">DSM 45434</strain>
    </source>
</reference>
<feature type="transmembrane region" description="Helical" evidence="1">
    <location>
        <begin position="56"/>
        <end position="89"/>
    </location>
</feature>
<evidence type="ECO:0000313" key="2">
    <source>
        <dbReference type="EMBL" id="SDS57117.1"/>
    </source>
</evidence>
<dbReference type="STRING" id="1203190.GCA_000312345_00986"/>
<gene>
    <name evidence="2" type="ORF">SAMN04488539_1935</name>
</gene>
<dbReference type="Pfam" id="PF10724">
    <property type="entry name" value="DUF2516"/>
    <property type="match status" value="1"/>
</dbReference>
<protein>
    <submittedName>
        <fullName evidence="2">Uncharacterized protein</fullName>
    </submittedName>
</protein>
<keyword evidence="1" id="KW-1133">Transmembrane helix</keyword>
<dbReference type="eggNOG" id="ENOG502ZWTE">
    <property type="taxonomic scope" value="Bacteria"/>
</dbReference>
<accession>A0A1H1TA51</accession>